<gene>
    <name evidence="1" type="ORF">S03H2_13540</name>
</gene>
<protein>
    <submittedName>
        <fullName evidence="1">Uncharacterized protein</fullName>
    </submittedName>
</protein>
<sequence>MEIDIGPEAIDRGFATGYGGYTVIMAENPANATGIIDTVEIWCNTDLTGVRVGTFYTTNGNTLKCRDSAVIGNVTSGSMQTITEDSGSNPLAIAVEVDDYIGMFYDTGNVERDASGSGFWRVEAENIDPNDEAVYDWVADQTISLKGIGAEPGWTGKVSGVTNPAKIMGVPVANIAKVKGVA</sequence>
<organism evidence="1">
    <name type="scientific">marine sediment metagenome</name>
    <dbReference type="NCBI Taxonomy" id="412755"/>
    <lineage>
        <taxon>unclassified sequences</taxon>
        <taxon>metagenomes</taxon>
        <taxon>ecological metagenomes</taxon>
    </lineage>
</organism>
<dbReference type="AlphaFoldDB" id="X1EXH4"/>
<dbReference type="EMBL" id="BARU01006872">
    <property type="protein sequence ID" value="GAH38091.1"/>
    <property type="molecule type" value="Genomic_DNA"/>
</dbReference>
<name>X1EXH4_9ZZZZ</name>
<evidence type="ECO:0000313" key="1">
    <source>
        <dbReference type="EMBL" id="GAH38091.1"/>
    </source>
</evidence>
<accession>X1EXH4</accession>
<reference evidence="1" key="1">
    <citation type="journal article" date="2014" name="Front. Microbiol.">
        <title>High frequency of phylogenetically diverse reductive dehalogenase-homologous genes in deep subseafloor sedimentary metagenomes.</title>
        <authorList>
            <person name="Kawai M."/>
            <person name="Futagami T."/>
            <person name="Toyoda A."/>
            <person name="Takaki Y."/>
            <person name="Nishi S."/>
            <person name="Hori S."/>
            <person name="Arai W."/>
            <person name="Tsubouchi T."/>
            <person name="Morono Y."/>
            <person name="Uchiyama I."/>
            <person name="Ito T."/>
            <person name="Fujiyama A."/>
            <person name="Inagaki F."/>
            <person name="Takami H."/>
        </authorList>
    </citation>
    <scope>NUCLEOTIDE SEQUENCE</scope>
    <source>
        <strain evidence="1">Expedition CK06-06</strain>
    </source>
</reference>
<proteinExistence type="predicted"/>
<comment type="caution">
    <text evidence="1">The sequence shown here is derived from an EMBL/GenBank/DDBJ whole genome shotgun (WGS) entry which is preliminary data.</text>
</comment>